<dbReference type="STRING" id="6239.C27A2.7.1"/>
<dbReference type="FunCoup" id="Q4TT89">
    <property type="interactions" value="248"/>
</dbReference>
<evidence type="ECO:0000313" key="9">
    <source>
        <dbReference type="WormBase" id="C27A2.7"/>
    </source>
</evidence>
<dbReference type="CTD" id="3565834"/>
<evidence type="ECO:0000256" key="4">
    <source>
        <dbReference type="ARBA" id="ARBA00022833"/>
    </source>
</evidence>
<keyword evidence="3 5" id="KW-0863">Zinc-finger</keyword>
<dbReference type="GO" id="GO:0005634">
    <property type="term" value="C:nucleus"/>
    <property type="evidence" value="ECO:0000318"/>
    <property type="project" value="GO_Central"/>
</dbReference>
<dbReference type="AGR" id="WB:WBGene00044386"/>
<accession>Q4TT89</accession>
<protein>
    <submittedName>
        <fullName evidence="7">C2H2-type domain-containing protein</fullName>
    </submittedName>
</protein>
<dbReference type="PRO" id="PR:Q4TT89"/>
<dbReference type="PROSITE" id="PS50157">
    <property type="entry name" value="ZINC_FINGER_C2H2_2"/>
    <property type="match status" value="2"/>
</dbReference>
<dbReference type="PhylomeDB" id="Q4TT89"/>
<dbReference type="PANTHER" id="PTHR24379">
    <property type="entry name" value="KRAB AND ZINC FINGER DOMAIN-CONTAINING"/>
    <property type="match status" value="1"/>
</dbReference>
<reference evidence="7 8" key="1">
    <citation type="journal article" date="1998" name="Science">
        <title>Genome sequence of the nematode C. elegans: a platform for investigating biology.</title>
        <authorList>
            <consortium name="The C. elegans sequencing consortium"/>
            <person name="Sulson J.E."/>
            <person name="Waterston R."/>
        </authorList>
    </citation>
    <scope>NUCLEOTIDE SEQUENCE [LARGE SCALE GENOMIC DNA]</scope>
    <source>
        <strain evidence="7 8">Bristol N2</strain>
    </source>
</reference>
<dbReference type="SMART" id="SM00355">
    <property type="entry name" value="ZnF_C2H2"/>
    <property type="match status" value="4"/>
</dbReference>
<dbReference type="PaxDb" id="6239-C27A2.7"/>
<proteinExistence type="predicted"/>
<keyword evidence="8" id="KW-1185">Reference proteome</keyword>
<gene>
    <name evidence="7 9" type="ORF">C27A2.7</name>
    <name evidence="7" type="ORF">CELE_C27A2.7</name>
</gene>
<dbReference type="WormBase" id="C27A2.7">
    <property type="protein sequence ID" value="CE41872"/>
    <property type="gene ID" value="WBGene00044386"/>
</dbReference>
<dbReference type="Proteomes" id="UP000001940">
    <property type="component" value="Chromosome II"/>
</dbReference>
<dbReference type="OMA" id="PFQLCEH"/>
<dbReference type="Bgee" id="WBGene00044386">
    <property type="expression patterns" value="Expressed in pharyngeal muscle cell (C elegans) and 3 other cell types or tissues"/>
</dbReference>
<feature type="domain" description="C2H2-type" evidence="6">
    <location>
        <begin position="116"/>
        <end position="139"/>
    </location>
</feature>
<keyword evidence="4" id="KW-0862">Zinc</keyword>
<dbReference type="GeneID" id="3565834"/>
<dbReference type="Gene3D" id="3.30.160.60">
    <property type="entry name" value="Classic Zinc Finger"/>
    <property type="match status" value="2"/>
</dbReference>
<evidence type="ECO:0000256" key="1">
    <source>
        <dbReference type="ARBA" id="ARBA00022723"/>
    </source>
</evidence>
<organism evidence="7 8">
    <name type="scientific">Caenorhabditis elegans</name>
    <dbReference type="NCBI Taxonomy" id="6239"/>
    <lineage>
        <taxon>Eukaryota</taxon>
        <taxon>Metazoa</taxon>
        <taxon>Ecdysozoa</taxon>
        <taxon>Nematoda</taxon>
        <taxon>Chromadorea</taxon>
        <taxon>Rhabditida</taxon>
        <taxon>Rhabditina</taxon>
        <taxon>Rhabditomorpha</taxon>
        <taxon>Rhabditoidea</taxon>
        <taxon>Rhabditidae</taxon>
        <taxon>Peloderinae</taxon>
        <taxon>Caenorhabditis</taxon>
    </lineage>
</organism>
<keyword evidence="2" id="KW-0677">Repeat</keyword>
<dbReference type="eggNOG" id="KOG1721">
    <property type="taxonomic scope" value="Eukaryota"/>
</dbReference>
<dbReference type="GO" id="GO:0001228">
    <property type="term" value="F:DNA-binding transcription activator activity, RNA polymerase II-specific"/>
    <property type="evidence" value="ECO:0000318"/>
    <property type="project" value="GO_Central"/>
</dbReference>
<evidence type="ECO:0000256" key="3">
    <source>
        <dbReference type="ARBA" id="ARBA00022771"/>
    </source>
</evidence>
<dbReference type="GO" id="GO:0000978">
    <property type="term" value="F:RNA polymerase II cis-regulatory region sequence-specific DNA binding"/>
    <property type="evidence" value="ECO:0000318"/>
    <property type="project" value="GO_Central"/>
</dbReference>
<sequence length="202" mass="23186">MTSTMSFGSPKIDFGKKSSNLEQSIQRIKVRKSLLMAQICLSDKPDFTSKVENNNQQSEKVYTKAQRSSVRFPTYDGLLPAGGTYICDECNSDERTPFQLCEHKAIYHSPQDQRVWKCVYCHTQFGRRGGLRRHVQMVHMQMMHKCPVENCTHPGYKCTKALNAHVRTHTRPYACHRCDASFARKNDLQSHLSTHQATPVIH</sequence>
<evidence type="ECO:0000313" key="7">
    <source>
        <dbReference type="EMBL" id="CCD63072.1"/>
    </source>
</evidence>
<dbReference type="SMR" id="Q4TT89"/>
<dbReference type="Pfam" id="PF00096">
    <property type="entry name" value="zf-C2H2"/>
    <property type="match status" value="2"/>
</dbReference>
<dbReference type="InterPro" id="IPR013087">
    <property type="entry name" value="Znf_C2H2_type"/>
</dbReference>
<evidence type="ECO:0000259" key="6">
    <source>
        <dbReference type="PROSITE" id="PS50157"/>
    </source>
</evidence>
<dbReference type="InterPro" id="IPR036236">
    <property type="entry name" value="Znf_C2H2_sf"/>
</dbReference>
<dbReference type="SUPFAM" id="SSF57667">
    <property type="entry name" value="beta-beta-alpha zinc fingers"/>
    <property type="match status" value="1"/>
</dbReference>
<dbReference type="AlphaFoldDB" id="Q4TT89"/>
<evidence type="ECO:0000313" key="8">
    <source>
        <dbReference type="Proteomes" id="UP000001940"/>
    </source>
</evidence>
<dbReference type="PROSITE" id="PS00028">
    <property type="entry name" value="ZINC_FINGER_C2H2_1"/>
    <property type="match status" value="2"/>
</dbReference>
<evidence type="ECO:0000256" key="2">
    <source>
        <dbReference type="ARBA" id="ARBA00022737"/>
    </source>
</evidence>
<dbReference type="HOGENOM" id="CLU_119204_0_0_1"/>
<dbReference type="UCSC" id="C27A2.7">
    <property type="organism name" value="c. elegans"/>
</dbReference>
<dbReference type="RefSeq" id="NP_001021993.3">
    <property type="nucleotide sequence ID" value="NM_001026822.6"/>
</dbReference>
<dbReference type="PANTHER" id="PTHR24379:SF121">
    <property type="entry name" value="C2H2-TYPE DOMAIN-CONTAINING PROTEIN"/>
    <property type="match status" value="1"/>
</dbReference>
<name>Q4TT89_CAEEL</name>
<dbReference type="FunFam" id="3.30.160.60:FF:000100">
    <property type="entry name" value="Zinc finger 45-like"/>
    <property type="match status" value="1"/>
</dbReference>
<dbReference type="KEGG" id="cel:CELE_C27A2.7"/>
<dbReference type="GO" id="GO:0006357">
    <property type="term" value="P:regulation of transcription by RNA polymerase II"/>
    <property type="evidence" value="ECO:0000318"/>
    <property type="project" value="GO_Central"/>
</dbReference>
<keyword evidence="1" id="KW-0479">Metal-binding</keyword>
<dbReference type="InParanoid" id="Q4TT89"/>
<dbReference type="OrthoDB" id="8114442at2759"/>
<evidence type="ECO:0000256" key="5">
    <source>
        <dbReference type="PROSITE-ProRule" id="PRU00042"/>
    </source>
</evidence>
<dbReference type="EMBL" id="BX284602">
    <property type="protein sequence ID" value="CCD63072.1"/>
    <property type="molecule type" value="Genomic_DNA"/>
</dbReference>
<dbReference type="GO" id="GO:0008270">
    <property type="term" value="F:zinc ion binding"/>
    <property type="evidence" value="ECO:0007669"/>
    <property type="project" value="UniProtKB-KW"/>
</dbReference>
<feature type="domain" description="C2H2-type" evidence="6">
    <location>
        <begin position="173"/>
        <end position="195"/>
    </location>
</feature>